<dbReference type="SUPFAM" id="SSF81901">
    <property type="entry name" value="HCP-like"/>
    <property type="match status" value="1"/>
</dbReference>
<feature type="repeat" description="PPR" evidence="2">
    <location>
        <begin position="213"/>
        <end position="247"/>
    </location>
</feature>
<comment type="caution">
    <text evidence="4">The sequence shown here is derived from an EMBL/GenBank/DDBJ whole genome shotgun (WGS) entry which is preliminary data.</text>
</comment>
<dbReference type="SUPFAM" id="SSF48452">
    <property type="entry name" value="TPR-like"/>
    <property type="match status" value="1"/>
</dbReference>
<evidence type="ECO:0000256" key="2">
    <source>
        <dbReference type="PROSITE-ProRule" id="PRU00708"/>
    </source>
</evidence>
<dbReference type="OrthoDB" id="5866at2759"/>
<reference evidence="4" key="2">
    <citation type="submission" date="2022-01" db="EMBL/GenBank/DDBJ databases">
        <authorList>
            <person name="Hirooka S."/>
            <person name="Miyagishima S.Y."/>
        </authorList>
    </citation>
    <scope>NUCLEOTIDE SEQUENCE</scope>
    <source>
        <strain evidence="4">NBRC 102759</strain>
    </source>
</reference>
<dbReference type="NCBIfam" id="TIGR00756">
    <property type="entry name" value="PPR"/>
    <property type="match status" value="4"/>
</dbReference>
<dbReference type="InterPro" id="IPR002885">
    <property type="entry name" value="PPR_rpt"/>
</dbReference>
<evidence type="ECO:0000256" key="1">
    <source>
        <dbReference type="ARBA" id="ARBA00022737"/>
    </source>
</evidence>
<dbReference type="EMBL" id="BQMJ01000001">
    <property type="protein sequence ID" value="GJQ08245.1"/>
    <property type="molecule type" value="Genomic_DNA"/>
</dbReference>
<feature type="repeat" description="PPR" evidence="2">
    <location>
        <begin position="425"/>
        <end position="459"/>
    </location>
</feature>
<dbReference type="Proteomes" id="UP001061958">
    <property type="component" value="Unassembled WGS sequence"/>
</dbReference>
<sequence>MVWKYSIFLISVIGLVLQYRHHCILEWFEDWMPTFLCFSFVPLVNSVAFEEHIIRYKCKSKSFNQTDRNHLPSWSARRHSFSGRGVWKFSCVPEIVLLPCFSANNKKATTFCSMTPQSSWKDWEEKDTKMEQVIQNLESFRFQEPTKAYLKPNHRVRRFPSSLENSGSVLPPPGTSALAWYNKRIRSAAAKRELKAVLSLIREMKRNKTTQPNTVTYAIALSCCAKLRAIEEARKLWNTYMEENLPLDNHVYSSMIAVYARTVPPQYDSAWATFQQLKNHMKPNKVVYNAMIDICSRTGRMEQALELYQELKLENGEKPDEYTYNAILKGYARAGNVQSAIQVSNQMHSEGIVPRAITYSVLIDSLGKCRKLDEAFGFFEEMVVKGIQPNLITFNVLLSACATSSNYSRALVIVNWMKQRGVAFDRYTYNALIQSAVNSKQYEEAVKWYEKMIRSRVIPNNVTFRYLVEAAGGLVRFELVQLGKWHMEQLNIKGNSYTYAALVASSLRCKQMEAAQAFLNEFELSGRNDSNFGNIIGDILQRMGEYKSADSVISRMRQHNKWIENAV</sequence>
<evidence type="ECO:0000313" key="5">
    <source>
        <dbReference type="Proteomes" id="UP001061958"/>
    </source>
</evidence>
<organism evidence="4 5">
    <name type="scientific">Galdieria partita</name>
    <dbReference type="NCBI Taxonomy" id="83374"/>
    <lineage>
        <taxon>Eukaryota</taxon>
        <taxon>Rhodophyta</taxon>
        <taxon>Bangiophyceae</taxon>
        <taxon>Galdieriales</taxon>
        <taxon>Galdieriaceae</taxon>
        <taxon>Galdieria</taxon>
    </lineage>
</organism>
<accession>A0A9C7UM04</accession>
<dbReference type="Pfam" id="PF13812">
    <property type="entry name" value="PPR_3"/>
    <property type="match status" value="1"/>
</dbReference>
<reference evidence="4" key="1">
    <citation type="journal article" date="2022" name="Proc. Natl. Acad. Sci. U.S.A.">
        <title>Life cycle and functional genomics of the unicellular red alga Galdieria for elucidating algal and plant evolution and industrial use.</title>
        <authorList>
            <person name="Hirooka S."/>
            <person name="Itabashi T."/>
            <person name="Ichinose T.M."/>
            <person name="Onuma R."/>
            <person name="Fujiwara T."/>
            <person name="Yamashita S."/>
            <person name="Jong L.W."/>
            <person name="Tomita R."/>
            <person name="Iwane A.H."/>
            <person name="Miyagishima S.Y."/>
        </authorList>
    </citation>
    <scope>NUCLEOTIDE SEQUENCE</scope>
    <source>
        <strain evidence="4">NBRC 102759</strain>
    </source>
</reference>
<proteinExistence type="predicted"/>
<feature type="repeat" description="PPR" evidence="2">
    <location>
        <begin position="355"/>
        <end position="389"/>
    </location>
</feature>
<dbReference type="Pfam" id="PF17177">
    <property type="entry name" value="PPR_long"/>
    <property type="match status" value="1"/>
</dbReference>
<gene>
    <name evidence="4" type="ORF">GpartN1_g36.t1</name>
</gene>
<dbReference type="PANTHER" id="PTHR47447:SF17">
    <property type="entry name" value="OS12G0638900 PROTEIN"/>
    <property type="match status" value="1"/>
</dbReference>
<dbReference type="InterPro" id="IPR033443">
    <property type="entry name" value="PROP1-like_PPR_dom"/>
</dbReference>
<feature type="domain" description="PROP1-like PPR" evidence="3">
    <location>
        <begin position="206"/>
        <end position="363"/>
    </location>
</feature>
<evidence type="ECO:0000313" key="4">
    <source>
        <dbReference type="EMBL" id="GJQ08245.1"/>
    </source>
</evidence>
<dbReference type="InterPro" id="IPR011990">
    <property type="entry name" value="TPR-like_helical_dom_sf"/>
</dbReference>
<dbReference type="AlphaFoldDB" id="A0A9C7UM04"/>
<dbReference type="PANTHER" id="PTHR47447">
    <property type="entry name" value="OS03G0856100 PROTEIN"/>
    <property type="match status" value="1"/>
</dbReference>
<dbReference type="Pfam" id="PF13041">
    <property type="entry name" value="PPR_2"/>
    <property type="match status" value="1"/>
</dbReference>
<name>A0A9C7UM04_9RHOD</name>
<evidence type="ECO:0000259" key="3">
    <source>
        <dbReference type="Pfam" id="PF17177"/>
    </source>
</evidence>
<feature type="repeat" description="PPR" evidence="2">
    <location>
        <begin position="284"/>
        <end position="319"/>
    </location>
</feature>
<feature type="repeat" description="PPR" evidence="2">
    <location>
        <begin position="390"/>
        <end position="424"/>
    </location>
</feature>
<dbReference type="PROSITE" id="PS51375">
    <property type="entry name" value="PPR"/>
    <property type="match status" value="6"/>
</dbReference>
<keyword evidence="5" id="KW-1185">Reference proteome</keyword>
<dbReference type="Gene3D" id="1.25.40.10">
    <property type="entry name" value="Tetratricopeptide repeat domain"/>
    <property type="match status" value="3"/>
</dbReference>
<keyword evidence="1" id="KW-0677">Repeat</keyword>
<feature type="repeat" description="PPR" evidence="2">
    <location>
        <begin position="320"/>
        <end position="354"/>
    </location>
</feature>
<protein>
    <recommendedName>
        <fullName evidence="3">PROP1-like PPR domain-containing protein</fullName>
    </recommendedName>
</protein>